<accession>A0A328PJ55</accession>
<dbReference type="InterPro" id="IPR023365">
    <property type="entry name" value="Sortase_dom-sf"/>
</dbReference>
<dbReference type="GO" id="GO:0016787">
    <property type="term" value="F:hydrolase activity"/>
    <property type="evidence" value="ECO:0007669"/>
    <property type="project" value="UniProtKB-KW"/>
</dbReference>
<comment type="caution">
    <text evidence="3">The sequence shown here is derived from an EMBL/GenBank/DDBJ whole genome shotgun (WGS) entry which is preliminary data.</text>
</comment>
<dbReference type="Gene3D" id="2.40.260.10">
    <property type="entry name" value="Sortase"/>
    <property type="match status" value="1"/>
</dbReference>
<dbReference type="CDD" id="cd05830">
    <property type="entry name" value="Sortase_E"/>
    <property type="match status" value="1"/>
</dbReference>
<sequence>MRKYKIYSIIIIIISIMISSLIIIKGCHDIEKVETSQRHLEEYKKAPKELLNPEIHTNTGYTVIGKLIIPSIGLEAWIREDTVNAYDSVYHYPESVMPGEPGDCGLLGHRTRYSGPFQLIGNLKPGDIVIIEDFITSKKYTYKVISNGEDIRWDYKENPIRFAQTGKARLMLITCYPPGRTDAAWITYCELINTQ</sequence>
<gene>
    <name evidence="3" type="ORF">DPC56_00185</name>
</gene>
<reference evidence="3 4" key="1">
    <citation type="submission" date="2018-06" db="EMBL/GenBank/DDBJ databases">
        <title>Draft genome sequence of hyperthermophilic methanogen Methanothermobacter tenebrarum sp. MCM-B 1447.</title>
        <authorList>
            <person name="Pore S.D."/>
            <person name="Dagar S."/>
            <person name="Dhakephalkar P.K."/>
        </authorList>
    </citation>
    <scope>NUCLEOTIDE SEQUENCE [LARGE SCALE GENOMIC DNA]</scope>
    <source>
        <strain evidence="3 4">MCM B 1447</strain>
    </source>
</reference>
<dbReference type="OrthoDB" id="80723at2157"/>
<dbReference type="RefSeq" id="WP_112093057.1">
    <property type="nucleotide sequence ID" value="NZ_QLOE01000001.1"/>
</dbReference>
<proteinExistence type="predicted"/>
<feature type="transmembrane region" description="Helical" evidence="2">
    <location>
        <begin position="6"/>
        <end position="24"/>
    </location>
</feature>
<organism evidence="3 4">
    <name type="scientific">Methanothermobacter tenebrarum</name>
    <dbReference type="NCBI Taxonomy" id="680118"/>
    <lineage>
        <taxon>Archaea</taxon>
        <taxon>Methanobacteriati</taxon>
        <taxon>Methanobacteriota</taxon>
        <taxon>Methanomada group</taxon>
        <taxon>Methanobacteria</taxon>
        <taxon>Methanobacteriales</taxon>
        <taxon>Methanobacteriaceae</taxon>
        <taxon>Methanothermobacter</taxon>
    </lineage>
</organism>
<dbReference type="InterPro" id="IPR042003">
    <property type="entry name" value="Sortase_E"/>
</dbReference>
<keyword evidence="4" id="KW-1185">Reference proteome</keyword>
<keyword evidence="2" id="KW-0812">Transmembrane</keyword>
<evidence type="ECO:0000256" key="2">
    <source>
        <dbReference type="SAM" id="Phobius"/>
    </source>
</evidence>
<evidence type="ECO:0000313" key="4">
    <source>
        <dbReference type="Proteomes" id="UP000249782"/>
    </source>
</evidence>
<protein>
    <submittedName>
        <fullName evidence="3">Sortase</fullName>
    </submittedName>
</protein>
<dbReference type="Proteomes" id="UP000249782">
    <property type="component" value="Unassembled WGS sequence"/>
</dbReference>
<evidence type="ECO:0000256" key="1">
    <source>
        <dbReference type="ARBA" id="ARBA00022801"/>
    </source>
</evidence>
<keyword evidence="2" id="KW-0472">Membrane</keyword>
<dbReference type="Pfam" id="PF04203">
    <property type="entry name" value="Sortase"/>
    <property type="match status" value="1"/>
</dbReference>
<keyword evidence="1" id="KW-0378">Hydrolase</keyword>
<dbReference type="AlphaFoldDB" id="A0A328PJ55"/>
<keyword evidence="2" id="KW-1133">Transmembrane helix</keyword>
<dbReference type="SUPFAM" id="SSF63817">
    <property type="entry name" value="Sortase"/>
    <property type="match status" value="1"/>
</dbReference>
<dbReference type="EMBL" id="QLOE01000001">
    <property type="protein sequence ID" value="RAO79746.1"/>
    <property type="molecule type" value="Genomic_DNA"/>
</dbReference>
<name>A0A328PJ55_9EURY</name>
<evidence type="ECO:0000313" key="3">
    <source>
        <dbReference type="EMBL" id="RAO79746.1"/>
    </source>
</evidence>
<dbReference type="InterPro" id="IPR005754">
    <property type="entry name" value="Sortase"/>
</dbReference>